<name>A0A381MZK5_9ZZZZ</name>
<accession>A0A381MZK5</accession>
<dbReference type="CDD" id="cd00531">
    <property type="entry name" value="NTF2_like"/>
    <property type="match status" value="1"/>
</dbReference>
<feature type="domain" description="SnoaL-like" evidence="1">
    <location>
        <begin position="6"/>
        <end position="121"/>
    </location>
</feature>
<dbReference type="Gene3D" id="3.10.450.50">
    <property type="match status" value="1"/>
</dbReference>
<evidence type="ECO:0000259" key="1">
    <source>
        <dbReference type="Pfam" id="PF13577"/>
    </source>
</evidence>
<dbReference type="Pfam" id="PF13577">
    <property type="entry name" value="SnoaL_4"/>
    <property type="match status" value="1"/>
</dbReference>
<dbReference type="InterPro" id="IPR037401">
    <property type="entry name" value="SnoaL-like"/>
</dbReference>
<dbReference type="InterPro" id="IPR032710">
    <property type="entry name" value="NTF2-like_dom_sf"/>
</dbReference>
<dbReference type="SUPFAM" id="SSF54427">
    <property type="entry name" value="NTF2-like"/>
    <property type="match status" value="1"/>
</dbReference>
<protein>
    <recommendedName>
        <fullName evidence="1">SnoaL-like domain-containing protein</fullName>
    </recommendedName>
</protein>
<dbReference type="EMBL" id="UINC01000033">
    <property type="protein sequence ID" value="SUZ47766.1"/>
    <property type="molecule type" value="Genomic_DNA"/>
</dbReference>
<proteinExistence type="predicted"/>
<sequence>MTIDTADRLELHELPGRYGDAIDDRNWDRLRQVFTDDAIFDLTGVGLRQLDGIEDIVHFMDVAAQHPKTHMMTNIYVDDGGESVTMNFRIVALLGKGLVGTASYYDTVVKTPDGWRVKHRDCMLHRRDKRDAPCDNPG</sequence>
<evidence type="ECO:0000313" key="2">
    <source>
        <dbReference type="EMBL" id="SUZ47766.1"/>
    </source>
</evidence>
<reference evidence="2" key="1">
    <citation type="submission" date="2018-05" db="EMBL/GenBank/DDBJ databases">
        <authorList>
            <person name="Lanie J.A."/>
            <person name="Ng W.-L."/>
            <person name="Kazmierczak K.M."/>
            <person name="Andrzejewski T.M."/>
            <person name="Davidsen T.M."/>
            <person name="Wayne K.J."/>
            <person name="Tettelin H."/>
            <person name="Glass J.I."/>
            <person name="Rusch D."/>
            <person name="Podicherti R."/>
            <person name="Tsui H.-C.T."/>
            <person name="Winkler M.E."/>
        </authorList>
    </citation>
    <scope>NUCLEOTIDE SEQUENCE</scope>
</reference>
<gene>
    <name evidence="2" type="ORF">METZ01_LOCUS620</name>
</gene>
<dbReference type="AlphaFoldDB" id="A0A381MZK5"/>
<organism evidence="2">
    <name type="scientific">marine metagenome</name>
    <dbReference type="NCBI Taxonomy" id="408172"/>
    <lineage>
        <taxon>unclassified sequences</taxon>
        <taxon>metagenomes</taxon>
        <taxon>ecological metagenomes</taxon>
    </lineage>
</organism>